<feature type="domain" description="Edg1 TPR repeats region" evidence="1">
    <location>
        <begin position="1"/>
        <end position="230"/>
    </location>
</feature>
<gene>
    <name evidence="2" type="ORF">OFLC_LOCUS8761</name>
</gene>
<evidence type="ECO:0000313" key="2">
    <source>
        <dbReference type="EMBL" id="VDO57265.1"/>
    </source>
</evidence>
<evidence type="ECO:0000313" key="3">
    <source>
        <dbReference type="Proteomes" id="UP000267606"/>
    </source>
</evidence>
<dbReference type="WBParaSite" id="OFLC_0000876001-mRNA-1">
    <property type="protein sequence ID" value="OFLC_0000876001-mRNA-1"/>
    <property type="gene ID" value="OFLC_0000876001"/>
</dbReference>
<sequence>MKNLLNYLEDHAQLHTNQVKLEKAVDEVAWLLMISPIDTLISLFLQCLENILMVPNLIRLSILRKLPEYCDIELEGVFEDNSTKRKTPILMLALSVEDKICRNVLLDLRHILTVDRSSMQSDVKRRNFVYICAALCRERHALSKDGKNESEKEGTDNLEASAALFGGILDFALIDGSLILNHLVLPALKQTFYQEIAVEIGKKLLTSVSAKHIPIIWKAEQGKKVSLDASISLLIISIFQNSC</sequence>
<dbReference type="AlphaFoldDB" id="A0A183HMP9"/>
<reference evidence="2 3" key="2">
    <citation type="submission" date="2018-11" db="EMBL/GenBank/DDBJ databases">
        <authorList>
            <consortium name="Pathogen Informatics"/>
        </authorList>
    </citation>
    <scope>NUCLEOTIDE SEQUENCE [LARGE SCALE GENOMIC DNA]</scope>
</reference>
<accession>A0A183HMP9</accession>
<keyword evidence="3" id="KW-1185">Reference proteome</keyword>
<dbReference type="EMBL" id="UZAJ01010165">
    <property type="protein sequence ID" value="VDO57265.1"/>
    <property type="molecule type" value="Genomic_DNA"/>
</dbReference>
<dbReference type="InterPro" id="IPR056581">
    <property type="entry name" value="TPR_Edg1"/>
</dbReference>
<name>A0A183HMP9_9BILA</name>
<evidence type="ECO:0000313" key="4">
    <source>
        <dbReference type="WBParaSite" id="OFLC_0000876001-mRNA-1"/>
    </source>
</evidence>
<reference evidence="4" key="1">
    <citation type="submission" date="2016-06" db="UniProtKB">
        <authorList>
            <consortium name="WormBaseParasite"/>
        </authorList>
    </citation>
    <scope>IDENTIFICATION</scope>
</reference>
<evidence type="ECO:0000259" key="1">
    <source>
        <dbReference type="Pfam" id="PF24293"/>
    </source>
</evidence>
<organism evidence="4">
    <name type="scientific">Onchocerca flexuosa</name>
    <dbReference type="NCBI Taxonomy" id="387005"/>
    <lineage>
        <taxon>Eukaryota</taxon>
        <taxon>Metazoa</taxon>
        <taxon>Ecdysozoa</taxon>
        <taxon>Nematoda</taxon>
        <taxon>Chromadorea</taxon>
        <taxon>Rhabditida</taxon>
        <taxon>Spirurina</taxon>
        <taxon>Spiruromorpha</taxon>
        <taxon>Filarioidea</taxon>
        <taxon>Onchocercidae</taxon>
        <taxon>Onchocerca</taxon>
    </lineage>
</organism>
<dbReference type="Pfam" id="PF24293">
    <property type="entry name" value="TPR_Edg1"/>
    <property type="match status" value="1"/>
</dbReference>
<protein>
    <submittedName>
        <fullName evidence="4">Fanconi anemia group I protein</fullName>
    </submittedName>
</protein>
<proteinExistence type="predicted"/>
<dbReference type="Proteomes" id="UP000267606">
    <property type="component" value="Unassembled WGS sequence"/>
</dbReference>